<sequence length="292" mass="33798">MNLYDQFIQWAGSLNAQQVADWLRNLEWNRVVPEITGKFVGFLLGFGASWFLLFRRHLKALDRLRRGDSDDVLFQAHFLVPVPGTDKYALIFRNLMPSTTVNELYDNPAARKIVREMADITTLRKPVLRTEGVLGFEVLNDAFNHISGHLGTTPFPRETWLFAMTCEDRQVVRRKCVRCFLVRPAELERMASWRWCRDHVVCELPWHWYRIVALHQVATVWQEEEKAAQNPNPKTQGMPLVDKHATHRRVRAMSVGIFTNEKPVGTPAEIDWASKEWELKKLGLDLNAPPVA</sequence>
<comment type="caution">
    <text evidence="2">The sequence shown here is derived from an EMBL/GenBank/DDBJ whole genome shotgun (WGS) entry which is preliminary data.</text>
</comment>
<gene>
    <name evidence="2" type="ORF">HNQ65_003228</name>
</gene>
<evidence type="ECO:0000313" key="3">
    <source>
        <dbReference type="Proteomes" id="UP000590740"/>
    </source>
</evidence>
<protein>
    <submittedName>
        <fullName evidence="2">Uncharacterized protein</fullName>
    </submittedName>
</protein>
<keyword evidence="3" id="KW-1185">Reference proteome</keyword>
<evidence type="ECO:0000256" key="1">
    <source>
        <dbReference type="SAM" id="Phobius"/>
    </source>
</evidence>
<keyword evidence="1" id="KW-0472">Membrane</keyword>
<dbReference type="AlphaFoldDB" id="A0A7W7YCK6"/>
<name>A0A7W7YCK6_9BACT</name>
<dbReference type="RefSeq" id="WP_184340636.1">
    <property type="nucleotide sequence ID" value="NZ_JACHIG010000006.1"/>
</dbReference>
<keyword evidence="1" id="KW-0812">Transmembrane</keyword>
<keyword evidence="1" id="KW-1133">Transmembrane helix</keyword>
<accession>A0A7W7YCK6</accession>
<evidence type="ECO:0000313" key="2">
    <source>
        <dbReference type="EMBL" id="MBB5033640.1"/>
    </source>
</evidence>
<feature type="transmembrane region" description="Helical" evidence="1">
    <location>
        <begin position="35"/>
        <end position="54"/>
    </location>
</feature>
<organism evidence="2 3">
    <name type="scientific">Prosthecobacter vanneervenii</name>
    <dbReference type="NCBI Taxonomy" id="48466"/>
    <lineage>
        <taxon>Bacteria</taxon>
        <taxon>Pseudomonadati</taxon>
        <taxon>Verrucomicrobiota</taxon>
        <taxon>Verrucomicrobiia</taxon>
        <taxon>Verrucomicrobiales</taxon>
        <taxon>Verrucomicrobiaceae</taxon>
        <taxon>Prosthecobacter</taxon>
    </lineage>
</organism>
<proteinExistence type="predicted"/>
<dbReference type="Proteomes" id="UP000590740">
    <property type="component" value="Unassembled WGS sequence"/>
</dbReference>
<reference evidence="2 3" key="1">
    <citation type="submission" date="2020-08" db="EMBL/GenBank/DDBJ databases">
        <title>Genomic Encyclopedia of Type Strains, Phase IV (KMG-IV): sequencing the most valuable type-strain genomes for metagenomic binning, comparative biology and taxonomic classification.</title>
        <authorList>
            <person name="Goeker M."/>
        </authorList>
    </citation>
    <scope>NUCLEOTIDE SEQUENCE [LARGE SCALE GENOMIC DNA]</scope>
    <source>
        <strain evidence="2 3">DSM 12252</strain>
    </source>
</reference>
<dbReference type="EMBL" id="JACHIG010000006">
    <property type="protein sequence ID" value="MBB5033640.1"/>
    <property type="molecule type" value="Genomic_DNA"/>
</dbReference>